<dbReference type="Pfam" id="PF09790">
    <property type="entry name" value="Hyccin"/>
    <property type="match status" value="1"/>
</dbReference>
<keyword evidence="4" id="KW-0963">Cytoplasm</keyword>
<evidence type="ECO:0000256" key="3">
    <source>
        <dbReference type="ARBA" id="ARBA00022475"/>
    </source>
</evidence>
<accession>A0A0V0J7R7</accession>
<proteinExistence type="inferred from homology"/>
<feature type="compositionally biased region" description="Low complexity" evidence="7">
    <location>
        <begin position="516"/>
        <end position="537"/>
    </location>
</feature>
<dbReference type="EMBL" id="GEEE01012849">
    <property type="protein sequence ID" value="JAP50376.1"/>
    <property type="molecule type" value="Transcribed_RNA"/>
</dbReference>
<evidence type="ECO:0000256" key="6">
    <source>
        <dbReference type="ARBA" id="ARBA00034482"/>
    </source>
</evidence>
<name>A0A0V0J7R7_SCHSO</name>
<evidence type="ECO:0000256" key="7">
    <source>
        <dbReference type="SAM" id="MobiDB-lite"/>
    </source>
</evidence>
<dbReference type="PANTHER" id="PTHR31220:SF1">
    <property type="entry name" value="GH21176P"/>
    <property type="match status" value="1"/>
</dbReference>
<keyword evidence="3" id="KW-1003">Cell membrane</keyword>
<feature type="compositionally biased region" description="Polar residues" evidence="7">
    <location>
        <begin position="572"/>
        <end position="581"/>
    </location>
</feature>
<reference evidence="8" key="1">
    <citation type="submission" date="2016-01" db="EMBL/GenBank/DDBJ databases">
        <title>Reference transcriptome for the parasite Schistocephalus solidus: insights into the molecular evolution of parasitism.</title>
        <authorList>
            <person name="Hebert F.O."/>
            <person name="Grambauer S."/>
            <person name="Barber I."/>
            <person name="Landry C.R."/>
            <person name="Aubin-Horth N."/>
        </authorList>
    </citation>
    <scope>NUCLEOTIDE SEQUENCE</scope>
</reference>
<dbReference type="GO" id="GO:0046854">
    <property type="term" value="P:phosphatidylinositol phosphate biosynthetic process"/>
    <property type="evidence" value="ECO:0007669"/>
    <property type="project" value="TreeGrafter"/>
</dbReference>
<feature type="region of interest" description="Disordered" evidence="7">
    <location>
        <begin position="482"/>
        <end position="624"/>
    </location>
</feature>
<evidence type="ECO:0000256" key="1">
    <source>
        <dbReference type="ARBA" id="ARBA00004236"/>
    </source>
</evidence>
<dbReference type="GO" id="GO:0005829">
    <property type="term" value="C:cytosol"/>
    <property type="evidence" value="ECO:0007669"/>
    <property type="project" value="UniProtKB-SubCell"/>
</dbReference>
<feature type="region of interest" description="Disordered" evidence="7">
    <location>
        <begin position="803"/>
        <end position="837"/>
    </location>
</feature>
<feature type="compositionally biased region" description="Polar residues" evidence="7">
    <location>
        <begin position="686"/>
        <end position="697"/>
    </location>
</feature>
<dbReference type="InterPro" id="IPR018619">
    <property type="entry name" value="Hyccin"/>
</dbReference>
<feature type="region of interest" description="Disordered" evidence="7">
    <location>
        <begin position="195"/>
        <end position="219"/>
    </location>
</feature>
<feature type="compositionally biased region" description="Low complexity" evidence="7">
    <location>
        <begin position="482"/>
        <end position="491"/>
    </location>
</feature>
<feature type="compositionally biased region" description="Low complexity" evidence="7">
    <location>
        <begin position="544"/>
        <end position="559"/>
    </location>
</feature>
<organism evidence="8">
    <name type="scientific">Schistocephalus solidus</name>
    <name type="common">Tapeworm</name>
    <dbReference type="NCBI Taxonomy" id="70667"/>
    <lineage>
        <taxon>Eukaryota</taxon>
        <taxon>Metazoa</taxon>
        <taxon>Spiralia</taxon>
        <taxon>Lophotrochozoa</taxon>
        <taxon>Platyhelminthes</taxon>
        <taxon>Cestoda</taxon>
        <taxon>Eucestoda</taxon>
        <taxon>Diphyllobothriidea</taxon>
        <taxon>Diphyllobothriidae</taxon>
        <taxon>Schistocephalus</taxon>
    </lineage>
</organism>
<protein>
    <recommendedName>
        <fullName evidence="9">Hyccin</fullName>
    </recommendedName>
</protein>
<evidence type="ECO:0000256" key="4">
    <source>
        <dbReference type="ARBA" id="ARBA00022490"/>
    </source>
</evidence>
<dbReference type="AlphaFoldDB" id="A0A0V0J7R7"/>
<dbReference type="EMBL" id="GEEE01001544">
    <property type="protein sequence ID" value="JAP61681.1"/>
    <property type="molecule type" value="Transcribed_RNA"/>
</dbReference>
<gene>
    <name evidence="8" type="ORF">TR165514</name>
</gene>
<feature type="region of interest" description="Disordered" evidence="7">
    <location>
        <begin position="686"/>
        <end position="730"/>
    </location>
</feature>
<dbReference type="GO" id="GO:0005886">
    <property type="term" value="C:plasma membrane"/>
    <property type="evidence" value="ECO:0007669"/>
    <property type="project" value="UniProtKB-SubCell"/>
</dbReference>
<comment type="subcellular location">
    <subcellularLocation>
        <location evidence="1">Cell membrane</location>
    </subcellularLocation>
    <subcellularLocation>
        <location evidence="2">Cytoplasm</location>
        <location evidence="2">Cytosol</location>
    </subcellularLocation>
</comment>
<dbReference type="GO" id="GO:0072659">
    <property type="term" value="P:protein localization to plasma membrane"/>
    <property type="evidence" value="ECO:0007669"/>
    <property type="project" value="TreeGrafter"/>
</dbReference>
<feature type="compositionally biased region" description="Low complexity" evidence="7">
    <location>
        <begin position="202"/>
        <end position="215"/>
    </location>
</feature>
<evidence type="ECO:0000313" key="8">
    <source>
        <dbReference type="EMBL" id="JAP61681.1"/>
    </source>
</evidence>
<keyword evidence="5" id="KW-0472">Membrane</keyword>
<feature type="compositionally biased region" description="Low complexity" evidence="7">
    <location>
        <begin position="615"/>
        <end position="624"/>
    </location>
</feature>
<feature type="region of interest" description="Disordered" evidence="7">
    <location>
        <begin position="961"/>
        <end position="993"/>
    </location>
</feature>
<evidence type="ECO:0008006" key="9">
    <source>
        <dbReference type="Google" id="ProtNLM"/>
    </source>
</evidence>
<feature type="region of interest" description="Disordered" evidence="7">
    <location>
        <begin position="117"/>
        <end position="142"/>
    </location>
</feature>
<sequence length="1013" mass="109512">MRLRIPHPVQTWFTSIGGTSKRNPLLHRSDHTTADASASAQSNPAVLEAIQDLCYEIFAIPVATTEAVHIAQFVCGHIYEFAQSSQPSLQKMAMELLPTLIHVYLVMLANSGREEFTRGVSKTRRPPDAETRPPHKARAPETPLEESLVGLKVRKSFRNRVSNLAAKQSSNFLRSRQVMRQRTRKMFAGFSPQPVFRHKQHQQQQQQQPAGQVQQSPVVSTITPEGAELVPARTASLLDGLPAFAANITALSAILEACLLSLYNAYALRQSVMSPSRSTDGIPAALFGGSIFSAAIPTPAAVTAPNMLSPRVRTDLTSGSILLHTPTERHVAQSSSVGSSASSPLPPPLPSLTNCQTSVASTISTRGEQSEQEIPLSRSRLPREKQITASNRMRILCLLCRNYVDHVFTSSTLSQEALCQLALLLGPRGMQHSLPPRLLTAKFSKHRRKRGWNKICRKRFENIRTVDVSSLASTDTLAMATSAQPATAAHSAELRTTNGHKRLSSEDSAPLEGPEASTSISASCSSSSPSSAFSTNASDDDETGSNISIYSNSSITSGGLDEKDGSPPDGIHSNNNAGPQKTDSDGAPDEDDEYLSSTADPDPSALDEERRSRKTASPSFVSSAAVVSSAASTATSKDAPLNFGPLGAPTSLKDGLTSKDSLCRVPAATGAHLSAQSAARRIEVSTAVTNSAPTSTVAEGKTATKQRHRKTQRRQRHASDPARSASSVPPVSRIARLSSEFVLEMLPGLHYLLDTELAPRSVEAIQALESRATFELWPDILLYINGITNGQPFRTAVVASPQLSTNTNQSHSSPQDNVSERSRSHRSSPGVPRRRHQHQLPLITLESSETALSENDKMPVNLVAPTLGAMPKPSPRVFTNAGFQVLRTTEDIPLIDSPLSTATERSLDETVLAHCHLHTVLPEEKSVSPTVSGRDTRFSAFNLPQGCIRCKANSSDQLFKGTRKHRGRPVTFASPPYEIPNRPGSPIHSFSPRPESHLRPCSCIRMDSRRRSL</sequence>
<evidence type="ECO:0000256" key="5">
    <source>
        <dbReference type="ARBA" id="ARBA00023136"/>
    </source>
</evidence>
<comment type="similarity">
    <text evidence="6">Belongs to the Hyccin family.</text>
</comment>
<feature type="compositionally biased region" description="Low complexity" evidence="7">
    <location>
        <begin position="721"/>
        <end position="730"/>
    </location>
</feature>
<feature type="compositionally biased region" description="Polar residues" evidence="7">
    <location>
        <begin position="803"/>
        <end position="817"/>
    </location>
</feature>
<evidence type="ECO:0000256" key="2">
    <source>
        <dbReference type="ARBA" id="ARBA00004514"/>
    </source>
</evidence>
<dbReference type="PANTHER" id="PTHR31220">
    <property type="entry name" value="HYCCIN RELATED"/>
    <property type="match status" value="1"/>
</dbReference>
<feature type="compositionally biased region" description="Basic residues" evidence="7">
    <location>
        <begin position="704"/>
        <end position="716"/>
    </location>
</feature>